<reference evidence="1 2" key="1">
    <citation type="submission" date="2019-10" db="EMBL/GenBank/DDBJ databases">
        <title>Gracilibacillus salitolerans sp. nov., a moderate halophile isolated from a saline soil in northwest China.</title>
        <authorList>
            <person name="Gan L."/>
        </authorList>
    </citation>
    <scope>NUCLEOTIDE SEQUENCE [LARGE SCALE GENOMIC DNA]</scope>
    <source>
        <strain evidence="1 2">TP2-8</strain>
    </source>
</reference>
<sequence>MRKTAIMQPYLFPYIGYFQLIHAVDTFVIYDDVQFIKRGFINRNKILVNKNEHLFTFSVKKAPREYKINERFYSEDFYEQKERFLQTISRNYKHSKNYSEIYGILNNILEVDIKDNVAKINYFTIKAIAEYLDINTKFLFSSDLDIPKGLKGQDRILTINSFMKSRQYINAIGGKELYSKEDFLKFNMDLKFLQTKRIEYNQDTNQFIPNLSIIDVLMYNRKEEVKKFLDAYKLI</sequence>
<accession>A0A6N7R0I1</accession>
<gene>
    <name evidence="1" type="ORF">GH885_11875</name>
</gene>
<protein>
    <recommendedName>
        <fullName evidence="3">Glycine transferase</fullName>
    </recommendedName>
</protein>
<dbReference type="Proteomes" id="UP000435187">
    <property type="component" value="Unassembled WGS sequence"/>
</dbReference>
<keyword evidence="2" id="KW-1185">Reference proteome</keyword>
<evidence type="ECO:0008006" key="3">
    <source>
        <dbReference type="Google" id="ProtNLM"/>
    </source>
</evidence>
<name>A0A6N7R0I1_9BACI</name>
<dbReference type="Pfam" id="PF08889">
    <property type="entry name" value="WbqC"/>
    <property type="match status" value="1"/>
</dbReference>
<evidence type="ECO:0000313" key="2">
    <source>
        <dbReference type="Proteomes" id="UP000435187"/>
    </source>
</evidence>
<dbReference type="InterPro" id="IPR014985">
    <property type="entry name" value="WbqC"/>
</dbReference>
<dbReference type="EMBL" id="WJEE01000024">
    <property type="protein sequence ID" value="MRI67032.1"/>
    <property type="molecule type" value="Genomic_DNA"/>
</dbReference>
<comment type="caution">
    <text evidence="1">The sequence shown here is derived from an EMBL/GenBank/DDBJ whole genome shotgun (WGS) entry which is preliminary data.</text>
</comment>
<dbReference type="AlphaFoldDB" id="A0A6N7R0I1"/>
<organism evidence="1 2">
    <name type="scientific">Gracilibacillus thailandensis</name>
    <dbReference type="NCBI Taxonomy" id="563735"/>
    <lineage>
        <taxon>Bacteria</taxon>
        <taxon>Bacillati</taxon>
        <taxon>Bacillota</taxon>
        <taxon>Bacilli</taxon>
        <taxon>Bacillales</taxon>
        <taxon>Bacillaceae</taxon>
        <taxon>Gracilibacillus</taxon>
    </lineage>
</organism>
<evidence type="ECO:0000313" key="1">
    <source>
        <dbReference type="EMBL" id="MRI67032.1"/>
    </source>
</evidence>
<dbReference type="RefSeq" id="WP_153835654.1">
    <property type="nucleotide sequence ID" value="NZ_JBHUMW010000017.1"/>
</dbReference>
<proteinExistence type="predicted"/>